<evidence type="ECO:0000313" key="4">
    <source>
        <dbReference type="Proteomes" id="UP000233332"/>
    </source>
</evidence>
<comment type="caution">
    <text evidence="3">The sequence shown here is derived from an EMBL/GenBank/DDBJ whole genome shotgun (WGS) entry which is preliminary data.</text>
</comment>
<gene>
    <name evidence="3" type="ORF">COO92_19260</name>
</gene>
<dbReference type="Proteomes" id="UP000233332">
    <property type="component" value="Unassembled WGS sequence"/>
</dbReference>
<evidence type="ECO:0000256" key="2">
    <source>
        <dbReference type="SAM" id="Phobius"/>
    </source>
</evidence>
<feature type="compositionally biased region" description="Basic residues" evidence="1">
    <location>
        <begin position="255"/>
        <end position="264"/>
    </location>
</feature>
<keyword evidence="2" id="KW-0812">Transmembrane</keyword>
<name>A0A2N3L1U6_9PROT</name>
<keyword evidence="4" id="KW-1185">Reference proteome</keyword>
<reference evidence="3 4" key="1">
    <citation type="submission" date="2017-09" db="EMBL/GenBank/DDBJ databases">
        <title>Biodiversity and function of Thalassospira species in the particle-attached aromatic-hydrocarbon-degrading consortia from the surface seawater of the China South Sea.</title>
        <authorList>
            <person name="Dong C."/>
            <person name="Lai Q."/>
            <person name="Shao Z."/>
        </authorList>
    </citation>
    <scope>NUCLEOTIDE SEQUENCE [LARGE SCALE GENOMIC DNA]</scope>
    <source>
        <strain evidence="3 4">139Z-12</strain>
    </source>
</reference>
<evidence type="ECO:0000256" key="1">
    <source>
        <dbReference type="SAM" id="MobiDB-lite"/>
    </source>
</evidence>
<proteinExistence type="predicted"/>
<protein>
    <submittedName>
        <fullName evidence="3">Uncharacterized protein</fullName>
    </submittedName>
</protein>
<keyword evidence="2" id="KW-0472">Membrane</keyword>
<accession>A0A2N3L1U6</accession>
<dbReference type="EMBL" id="NXGX01000009">
    <property type="protein sequence ID" value="PKR56789.1"/>
    <property type="molecule type" value="Genomic_DNA"/>
</dbReference>
<feature type="region of interest" description="Disordered" evidence="1">
    <location>
        <begin position="214"/>
        <end position="267"/>
    </location>
</feature>
<evidence type="ECO:0000313" key="3">
    <source>
        <dbReference type="EMBL" id="PKR56789.1"/>
    </source>
</evidence>
<feature type="transmembrane region" description="Helical" evidence="2">
    <location>
        <begin position="279"/>
        <end position="297"/>
    </location>
</feature>
<feature type="compositionally biased region" description="Basic and acidic residues" evidence="1">
    <location>
        <begin position="214"/>
        <end position="226"/>
    </location>
</feature>
<organism evidence="3 4">
    <name type="scientific">Thalassospira lohafexi</name>
    <dbReference type="NCBI Taxonomy" id="744227"/>
    <lineage>
        <taxon>Bacteria</taxon>
        <taxon>Pseudomonadati</taxon>
        <taxon>Pseudomonadota</taxon>
        <taxon>Alphaproteobacteria</taxon>
        <taxon>Rhodospirillales</taxon>
        <taxon>Thalassospiraceae</taxon>
        <taxon>Thalassospira</taxon>
    </lineage>
</organism>
<keyword evidence="2" id="KW-1133">Transmembrane helix</keyword>
<dbReference type="AlphaFoldDB" id="A0A2N3L1U6"/>
<sequence>MLGWLAAISGEWLWMSKDQMRKPGRAPGRFVTTKTIIETRRPKAPVAATPIKRFDRKDAMERDLERYRADARARLLRNGFDVPAYLMPKPLVSEDEEGDIPEIDPDEVRDVHSHVMTGPKPAPLAKVNNAPLAPAKAASNASTAKPSRHVHVQGGVAQKLHQAAPVNGGTAGNAQTASENNAYQDYIDSLDGGPTLLDHMRGDDAPIKGRVDDLKSAEETKSRIDLPDNSSSWVARDGGKNTPGMTGAGAAKPKSGTRRSKRKSAGGAPINWNKVLPKIAAYMVAAVGIGYVLVLTLNQFSAILAK</sequence>